<protein>
    <submittedName>
        <fullName evidence="2">Uncharacterized protein</fullName>
    </submittedName>
</protein>
<evidence type="ECO:0000313" key="3">
    <source>
        <dbReference type="Proteomes" id="UP000094385"/>
    </source>
</evidence>
<dbReference type="SUPFAM" id="SSF54001">
    <property type="entry name" value="Cysteine proteinases"/>
    <property type="match status" value="1"/>
</dbReference>
<dbReference type="Pfam" id="PF00797">
    <property type="entry name" value="Acetyltransf_2"/>
    <property type="match status" value="1"/>
</dbReference>
<evidence type="ECO:0000313" key="2">
    <source>
        <dbReference type="EMBL" id="ODQ73968.1"/>
    </source>
</evidence>
<dbReference type="InterPro" id="IPR053710">
    <property type="entry name" value="Arylamine_NAT_domain_sf"/>
</dbReference>
<proteinExistence type="inferred from homology"/>
<accession>A0A1E3Q8S3</accession>
<comment type="similarity">
    <text evidence="1">Belongs to the arylamine N-acetyltransferase family.</text>
</comment>
<keyword evidence="3" id="KW-1185">Reference proteome</keyword>
<dbReference type="EMBL" id="KV454293">
    <property type="protein sequence ID" value="ODQ73968.1"/>
    <property type="molecule type" value="Genomic_DNA"/>
</dbReference>
<name>A0A1E3Q8S3_LIPST</name>
<evidence type="ECO:0000256" key="1">
    <source>
        <dbReference type="ARBA" id="ARBA00006547"/>
    </source>
</evidence>
<organism evidence="2 3">
    <name type="scientific">Lipomyces starkeyi NRRL Y-11557</name>
    <dbReference type="NCBI Taxonomy" id="675824"/>
    <lineage>
        <taxon>Eukaryota</taxon>
        <taxon>Fungi</taxon>
        <taxon>Dikarya</taxon>
        <taxon>Ascomycota</taxon>
        <taxon>Saccharomycotina</taxon>
        <taxon>Lipomycetes</taxon>
        <taxon>Lipomycetales</taxon>
        <taxon>Lipomycetaceae</taxon>
        <taxon>Lipomyces</taxon>
    </lineage>
</organism>
<gene>
    <name evidence="2" type="ORF">LIPSTDRAFT_71051</name>
</gene>
<dbReference type="OrthoDB" id="10260017at2759"/>
<dbReference type="Gene3D" id="3.30.2140.20">
    <property type="match status" value="1"/>
</dbReference>
<dbReference type="InterPro" id="IPR038765">
    <property type="entry name" value="Papain-like_cys_pep_sf"/>
</dbReference>
<dbReference type="STRING" id="675824.A0A1E3Q8S3"/>
<dbReference type="InterPro" id="IPR001447">
    <property type="entry name" value="Arylamine_N-AcTrfase"/>
</dbReference>
<dbReference type="AlphaFoldDB" id="A0A1E3Q8S3"/>
<reference evidence="2 3" key="1">
    <citation type="journal article" date="2016" name="Proc. Natl. Acad. Sci. U.S.A.">
        <title>Comparative genomics of biotechnologically important yeasts.</title>
        <authorList>
            <person name="Riley R."/>
            <person name="Haridas S."/>
            <person name="Wolfe K.H."/>
            <person name="Lopes M.R."/>
            <person name="Hittinger C.T."/>
            <person name="Goeker M."/>
            <person name="Salamov A.A."/>
            <person name="Wisecaver J.H."/>
            <person name="Long T.M."/>
            <person name="Calvey C.H."/>
            <person name="Aerts A.L."/>
            <person name="Barry K.W."/>
            <person name="Choi C."/>
            <person name="Clum A."/>
            <person name="Coughlan A.Y."/>
            <person name="Deshpande S."/>
            <person name="Douglass A.P."/>
            <person name="Hanson S.J."/>
            <person name="Klenk H.-P."/>
            <person name="LaButti K.M."/>
            <person name="Lapidus A."/>
            <person name="Lindquist E.A."/>
            <person name="Lipzen A.M."/>
            <person name="Meier-Kolthoff J.P."/>
            <person name="Ohm R.A."/>
            <person name="Otillar R.P."/>
            <person name="Pangilinan J.L."/>
            <person name="Peng Y."/>
            <person name="Rokas A."/>
            <person name="Rosa C.A."/>
            <person name="Scheuner C."/>
            <person name="Sibirny A.A."/>
            <person name="Slot J.C."/>
            <person name="Stielow J.B."/>
            <person name="Sun H."/>
            <person name="Kurtzman C.P."/>
            <person name="Blackwell M."/>
            <person name="Grigoriev I.V."/>
            <person name="Jeffries T.W."/>
        </authorList>
    </citation>
    <scope>NUCLEOTIDE SEQUENCE [LARGE SCALE GENOMIC DNA]</scope>
    <source>
        <strain evidence="2 3">NRRL Y-11557</strain>
    </source>
</reference>
<dbReference type="Proteomes" id="UP000094385">
    <property type="component" value="Unassembled WGS sequence"/>
</dbReference>
<sequence length="107" mass="11866">MLNIVTINGQKYLVDVGFGANGSPIRPLPSAVSANIGMQNNRLLRECILQHTDHAQQLWCFDHINDGGLIWSPTYALTEVEFLPEGIEVSGVHRNCPQVLLGRQNDE</sequence>
<dbReference type="GO" id="GO:0016407">
    <property type="term" value="F:acetyltransferase activity"/>
    <property type="evidence" value="ECO:0007669"/>
    <property type="project" value="InterPro"/>
</dbReference>